<evidence type="ECO:0000313" key="2">
    <source>
        <dbReference type="Proteomes" id="UP000014983"/>
    </source>
</evidence>
<dbReference type="RefSeq" id="WP_020835947.1">
    <property type="nucleotide sequence ID" value="NC_021833.1"/>
</dbReference>
<dbReference type="OrthoDB" id="9810148at2"/>
<dbReference type="STRING" id="1276221.SDIMI_v3c00100"/>
<dbReference type="HOGENOM" id="CLU_006229_4_5_14"/>
<sequence>MKKNEVFKNVNELIKENNLYHSIIISNDNQLQLEEISLEVIRQIYCFNNSIENDNCKWCLKVINKNNLNTFFLGDGISKINKEDIKSLIINFSSSGLEDNKNKVYVIANGENLSESASNAMLKFLEEPPKNTYAIILTNDRNQILSTIKSRCKLFSIENEIKIDNFDLDLFNIIRNKKREIVLEFLIQFKKRDKQEIIKTLSDTLQLCLELNFKKIPELILDSLSEIKNSNYISLILENLFIQIYEVI</sequence>
<proteinExistence type="predicted"/>
<dbReference type="InterPro" id="IPR027417">
    <property type="entry name" value="P-loop_NTPase"/>
</dbReference>
<name>S5LVA3_9MOLU</name>
<reference evidence="1 2" key="1">
    <citation type="journal article" date="2013" name="Genome Biol. Evol.">
        <title>Comparison of metabolic capacities and inference of gene content evolution in mosquito-associated Spiroplasma diminutum and S. taiwanense.</title>
        <authorList>
            <person name="Lo W.S."/>
            <person name="Ku C."/>
            <person name="Chen L.L."/>
            <person name="Chang T.H."/>
            <person name="Kuo C.H."/>
        </authorList>
    </citation>
    <scope>NUCLEOTIDE SEQUENCE [LARGE SCALE GENOMIC DNA]</scope>
    <source>
        <strain evidence="1 2">CUAS-1</strain>
    </source>
</reference>
<dbReference type="PATRIC" id="fig|1276221.3.peg.10"/>
<dbReference type="PANTHER" id="PTHR11669:SF8">
    <property type="entry name" value="DNA POLYMERASE III SUBUNIT DELTA"/>
    <property type="match status" value="1"/>
</dbReference>
<dbReference type="Proteomes" id="UP000014983">
    <property type="component" value="Chromosome"/>
</dbReference>
<dbReference type="InParanoid" id="S5LVA3"/>
<keyword evidence="2" id="KW-1185">Reference proteome</keyword>
<organism evidence="1 2">
    <name type="scientific">Spiroplasma diminutum CUAS-1</name>
    <dbReference type="NCBI Taxonomy" id="1276221"/>
    <lineage>
        <taxon>Bacteria</taxon>
        <taxon>Bacillati</taxon>
        <taxon>Mycoplasmatota</taxon>
        <taxon>Mollicutes</taxon>
        <taxon>Entomoplasmatales</taxon>
        <taxon>Spiroplasmataceae</taxon>
        <taxon>Spiroplasma</taxon>
    </lineage>
</organism>
<dbReference type="SUPFAM" id="SSF52540">
    <property type="entry name" value="P-loop containing nucleoside triphosphate hydrolases"/>
    <property type="match status" value="1"/>
</dbReference>
<dbReference type="KEGG" id="sdi:SDIMI_v3c00100"/>
<gene>
    <name evidence="1" type="primary">holB</name>
    <name evidence="1" type="ORF">SDIMI_v3c00100</name>
</gene>
<dbReference type="GO" id="GO:0006261">
    <property type="term" value="P:DNA-templated DNA replication"/>
    <property type="evidence" value="ECO:0007669"/>
    <property type="project" value="TreeGrafter"/>
</dbReference>
<accession>S5LVA3</accession>
<dbReference type="PANTHER" id="PTHR11669">
    <property type="entry name" value="REPLICATION FACTOR C / DNA POLYMERASE III GAMMA-TAU SUBUNIT"/>
    <property type="match status" value="1"/>
</dbReference>
<protein>
    <submittedName>
        <fullName evidence="1">DNA polymerase III subunit delta</fullName>
    </submittedName>
</protein>
<evidence type="ECO:0000313" key="1">
    <source>
        <dbReference type="EMBL" id="AGR41714.1"/>
    </source>
</evidence>
<dbReference type="Gene3D" id="3.40.50.300">
    <property type="entry name" value="P-loop containing nucleotide triphosphate hydrolases"/>
    <property type="match status" value="1"/>
</dbReference>
<dbReference type="eggNOG" id="COG0470">
    <property type="taxonomic scope" value="Bacteria"/>
</dbReference>
<dbReference type="AlphaFoldDB" id="S5LVA3"/>
<dbReference type="Pfam" id="PF13177">
    <property type="entry name" value="DNA_pol3_delta2"/>
    <property type="match status" value="1"/>
</dbReference>
<dbReference type="EMBL" id="CP005076">
    <property type="protein sequence ID" value="AGR41714.1"/>
    <property type="molecule type" value="Genomic_DNA"/>
</dbReference>
<dbReference type="InterPro" id="IPR050238">
    <property type="entry name" value="DNA_Rep/Repair_Clamp_Loader"/>
</dbReference>